<evidence type="ECO:0000256" key="2">
    <source>
        <dbReference type="ARBA" id="ARBA00022801"/>
    </source>
</evidence>
<evidence type="ECO:0000259" key="6">
    <source>
        <dbReference type="PROSITE" id="PS51192"/>
    </source>
</evidence>
<dbReference type="PROSITE" id="PS51192">
    <property type="entry name" value="HELICASE_ATP_BIND_1"/>
    <property type="match status" value="2"/>
</dbReference>
<dbReference type="InterPro" id="IPR003593">
    <property type="entry name" value="AAA+_ATPase"/>
</dbReference>
<dbReference type="Gene3D" id="1.10.10.10">
    <property type="entry name" value="Winged helix-like DNA-binding domain superfamily/Winged helix DNA-binding domain"/>
    <property type="match status" value="2"/>
</dbReference>
<dbReference type="FunFam" id="3.40.50.300:FF:001786">
    <property type="entry name" value="DEAD/DEAH box helicase"/>
    <property type="match status" value="1"/>
</dbReference>
<evidence type="ECO:0000256" key="1">
    <source>
        <dbReference type="ARBA" id="ARBA00022741"/>
    </source>
</evidence>
<keyword evidence="1" id="KW-0547">Nucleotide-binding</keyword>
<protein>
    <submittedName>
        <fullName evidence="8">RNA-helicase, putative</fullName>
    </submittedName>
</protein>
<dbReference type="SUPFAM" id="SSF52540">
    <property type="entry name" value="P-loop containing nucleoside triphosphate hydrolases"/>
    <property type="match status" value="4"/>
</dbReference>
<proteinExistence type="predicted"/>
<dbReference type="PANTHER" id="PTHR47961:SF4">
    <property type="entry name" value="ACTIVATING SIGNAL COINTEGRATOR 1 COMPLEX SUBUNIT 3"/>
    <property type="match status" value="1"/>
</dbReference>
<evidence type="ECO:0000256" key="4">
    <source>
        <dbReference type="ARBA" id="ARBA00022840"/>
    </source>
</evidence>
<feature type="region of interest" description="Disordered" evidence="5">
    <location>
        <begin position="479"/>
        <end position="555"/>
    </location>
</feature>
<dbReference type="InterPro" id="IPR057842">
    <property type="entry name" value="WH_MER3"/>
</dbReference>
<dbReference type="SMART" id="SM00973">
    <property type="entry name" value="Sec63"/>
    <property type="match status" value="2"/>
</dbReference>
<dbReference type="SMART" id="SM00382">
    <property type="entry name" value="AAA"/>
    <property type="match status" value="2"/>
</dbReference>
<feature type="compositionally biased region" description="Basic and acidic residues" evidence="5">
    <location>
        <begin position="507"/>
        <end position="518"/>
    </location>
</feature>
<keyword evidence="2" id="KW-0378">Hydrolase</keyword>
<dbReference type="SMART" id="SM00487">
    <property type="entry name" value="DEXDc"/>
    <property type="match status" value="2"/>
</dbReference>
<dbReference type="Proteomes" id="UP000078546">
    <property type="component" value="Unassembled WGS sequence"/>
</dbReference>
<feature type="domain" description="Helicase C-terminal" evidence="7">
    <location>
        <begin position="1742"/>
        <end position="1922"/>
    </location>
</feature>
<dbReference type="SMART" id="SM00490">
    <property type="entry name" value="HELICc"/>
    <property type="match status" value="2"/>
</dbReference>
<dbReference type="InterPro" id="IPR036388">
    <property type="entry name" value="WH-like_DNA-bd_sf"/>
</dbReference>
<evidence type="ECO:0000313" key="9">
    <source>
        <dbReference type="Proteomes" id="UP000078546"/>
    </source>
</evidence>
<feature type="compositionally biased region" description="Basic and acidic residues" evidence="5">
    <location>
        <begin position="479"/>
        <end position="498"/>
    </location>
</feature>
<sequence length="2351" mass="275834">MKRGQSGSKTEATSVMVHTNIHRDTRTGAKHSDYPHFRICPNETSISSTLLPVWAIFQKGKYNREKEKQVKDMKVRLNTKVKENSYHEYSNKYGTHDIDEVVSYIKKNPFFKRCSLLNEKEEGNTFDHNCHNDGNQKDEKVKQKILHLLRKEKAILIKHSRSRDVSKKRAGYRNDRIEWGEKNGWKNIREKEEKGLMYLHNICEHMLSGKDGWIIIHKSSNHTKKIQINDMNELLTEIIYVLLKDEENIQNGLLNLLSEKYVDLIISIIQNKEEIKKDLKLLSKQIDIKENVLVSNFFITNKTSKKGKSYNILSKKENIEKIMEYFLTNIEYNSLDHIKKIYIPNEENKLEEINVPKNTFYYHSNNVTKVKINRLENIEFDKKELVSVHILPFWHKYIFDFEYFNYIQSKVFKAAFLSNKNLLVSAPTGCGKTNIALLVILQQLILFCEQNCINLNSIAKSYLDRNGLFIDTSINSDDMHRDKGQDEKDHGYTWHNDGDSDNDDDYEKVITGEKKKPFNENASSDSYDGSSARSNGEEVADRKENDGSDCGRQDRNGHACVSAKEFKVIYIAPMKSLVFEITNLFRSKLRIFNLTVCEYTKEQSLTARELEHVHIIVTVPEKLDILLRNSSYSTTISDESLIKCIKCLILDEVHLLNTDRGDVIETIVARFLRYSETSQSVRRIMAMSATLPNYKDVRDFLKVDSDMCFYFNEKYRSIQLEKTLYGIHEKNMHKLYMAKNVYTYNEIISSLKKDKQCIIFVCSRNETNKTVEFLIDYALKNNEMGYFTSNLYIDNDVSKKVQRSNNVYIKRFFEYGCTIHHAGMSRSDKILVENLFKKKVFNVLCCTSTLAWGVNLPVHTVIIKGTNYFSSESGKIEDLDILDINQIFGRCGRPQYESHGHAVLITERTKLYKYIKLLTNNTVIESNFLKNIENHLNAEISIGTTKNVEDGIKWLEYTYLFVRMQKNPYLYDVDLNNDTNLYKKRKEIILQAIQNLSENKLVRRILLTNDFIGTFYGHIAAKYYVDYKTIGIFAANIDSNNYVEIIDVISKAKEFENIQIRNEDMKDFLYYKDKCDIKEKYDESKSMTIRILIEMYVRRIQISNFSLICEINYIVQNIIRILYAYYEICLNILKNMSNLIMNTHNLILSILRRLPRNCGLFRHFCYKNELVDKNNAHVSVQKMDRNSNKEETYQLGKIDSKGAHAKCIDVFYEDNSNNNGGRYRYNQNYTVYLKEGAVNILEKKNLSYESVVNMSRSELFFFLRNEVYTNQILYYRNIIPNLHIDGYIQPITQTIMKINLNVNLQNNIWSDQWNYLQENFHLFLLNTLNNDILYFQKFTIHKKDRKKIHDISFEFPICNQMPPQITAQFMSMNWCNLSYIHIFNTNNLFINQKVNIFSEILPLIPLSTQILKNPNYIKFFSFKYFNPIQTQMFHSTFHTDENILLGAPTGSGKTVIGELCILRNLLQHAEARSVYICPMKAIVSERYKSWKKKFKILFNKNVIEMTGEKNENKENIKNSHIIICTPEKLDVISRNWKNKNFIKNINLIIFDEIHLLGQENRGGVIEILVNRFKNIQNELNKKVRLIGLTTVITSVDDLILWLDVKENYIFNFPSSCRIVPCKTHILGFTQKAYCARMSVMNKNVFDAISQYAQSKNVLIFVSSRRQTRLTGFDIISLNLSSHNLNFLHTENLLNDKNHLKFLQNKGKKKEETTKASNNWDGPRHLDRHIGEEMLHGDYLDMQIPDFTTILSKNLSGEEKVQVQNLILQNYLNIVENEHLKELLKYGIGIHHAGLSENDKNIVEYFFLNKIIQILICTSTLAWGINLPAYLVIIKGNEFYDPKTKKYKDISYTDLLQMIGRAGRPQFDDKALAILLVQEKRKNAIKNFLYHPMNIESNIMENLNEHINAEICSHVIKNKEDMFNYLTKSYYFKRIFSNPSYYIKDIQYVQLFENNKLSTQAKKTIYDHLNNIIDNTIQFLQKNKCIQVIQEDYIQTYYSTPLGHIASVYYIKCETVYFFYKAIEQNSCNVSPLGDDVITNEEMKTIPQCGGDQQKEENKVKNNDQSCKPCVVNDTVEKNPMQEITEQEHIEKCEDIYTVIPKKELTFYGLFELIAQAKEFDDIPLRHNEDKYNVKLRNQIPLDINMNMHNVKTYLLLLSRLYQCTYETVDYHIDLKLVMDQIPRVINGYIDICLLFHKYNYIKNLILILQCINQKIIPTKNSLYIINEINETQIYKLKQLQINSISELIKFDKSFLYSLNIFNSIQLDFILQIPFICINIKLYSKCLITYGEEKKKKDFVIVPCVKQEKNVNKYSFRMKYDHPNEVVIKLFFNFLNKFPRDINSASVTSVQW</sequence>
<evidence type="ECO:0000259" key="7">
    <source>
        <dbReference type="PROSITE" id="PS51194"/>
    </source>
</evidence>
<reference evidence="9" key="1">
    <citation type="submission" date="2016-05" db="EMBL/GenBank/DDBJ databases">
        <authorList>
            <person name="Naeem Raeece"/>
        </authorList>
    </citation>
    <scope>NUCLEOTIDE SEQUENCE [LARGE SCALE GENOMIC DNA]</scope>
</reference>
<dbReference type="PIRSF" id="PIRSF039073">
    <property type="entry name" value="BRR2"/>
    <property type="match status" value="1"/>
</dbReference>
<dbReference type="InterPro" id="IPR036390">
    <property type="entry name" value="WH_DNA-bd_sf"/>
</dbReference>
<dbReference type="CDD" id="cd18795">
    <property type="entry name" value="SF2_C_Ski2"/>
    <property type="match status" value="2"/>
</dbReference>
<dbReference type="InterPro" id="IPR035892">
    <property type="entry name" value="C2_domain_sf"/>
</dbReference>
<feature type="domain" description="Helicase ATP-binding" evidence="6">
    <location>
        <begin position="1434"/>
        <end position="1610"/>
    </location>
</feature>
<dbReference type="GO" id="GO:0016787">
    <property type="term" value="F:hydrolase activity"/>
    <property type="evidence" value="ECO:0007669"/>
    <property type="project" value="UniProtKB-KW"/>
</dbReference>
<evidence type="ECO:0000256" key="5">
    <source>
        <dbReference type="SAM" id="MobiDB-lite"/>
    </source>
</evidence>
<dbReference type="Pfam" id="PF23445">
    <property type="entry name" value="WHD_SNRNP200"/>
    <property type="match status" value="2"/>
</dbReference>
<dbReference type="GO" id="GO:0005524">
    <property type="term" value="F:ATP binding"/>
    <property type="evidence" value="ECO:0007669"/>
    <property type="project" value="UniProtKB-KW"/>
</dbReference>
<dbReference type="InterPro" id="IPR014001">
    <property type="entry name" value="Helicase_ATP-bd"/>
</dbReference>
<dbReference type="EMBL" id="FLQV01000678">
    <property type="protein sequence ID" value="SBS97243.1"/>
    <property type="molecule type" value="Genomic_DNA"/>
</dbReference>
<feature type="compositionally biased region" description="Low complexity" evidence="5">
    <location>
        <begin position="522"/>
        <end position="534"/>
    </location>
</feature>
<feature type="compositionally biased region" description="Basic and acidic residues" evidence="5">
    <location>
        <begin position="535"/>
        <end position="555"/>
    </location>
</feature>
<feature type="domain" description="Helicase C-terminal" evidence="7">
    <location>
        <begin position="743"/>
        <end position="956"/>
    </location>
</feature>
<dbReference type="FunFam" id="1.10.10.10:FF:000024">
    <property type="entry name" value="U5 small nuclear ribonucleoprotein helicase"/>
    <property type="match status" value="1"/>
</dbReference>
<dbReference type="SUPFAM" id="SSF46785">
    <property type="entry name" value="Winged helix' DNA-binding domain"/>
    <property type="match status" value="2"/>
</dbReference>
<accession>A0A1A8X0P1</accession>
<evidence type="ECO:0000256" key="3">
    <source>
        <dbReference type="ARBA" id="ARBA00022806"/>
    </source>
</evidence>
<dbReference type="GO" id="GO:0004386">
    <property type="term" value="F:helicase activity"/>
    <property type="evidence" value="ECO:0007669"/>
    <property type="project" value="UniProtKB-KW"/>
</dbReference>
<gene>
    <name evidence="8" type="ORF">POVCU1_036610</name>
</gene>
<dbReference type="InterPro" id="IPR001650">
    <property type="entry name" value="Helicase_C-like"/>
</dbReference>
<evidence type="ECO:0000313" key="8">
    <source>
        <dbReference type="EMBL" id="SBS97243.1"/>
    </source>
</evidence>
<dbReference type="GO" id="GO:0003676">
    <property type="term" value="F:nucleic acid binding"/>
    <property type="evidence" value="ECO:0007669"/>
    <property type="project" value="InterPro"/>
</dbReference>
<dbReference type="GO" id="GO:0005634">
    <property type="term" value="C:nucleus"/>
    <property type="evidence" value="ECO:0007669"/>
    <property type="project" value="TreeGrafter"/>
</dbReference>
<dbReference type="Gene3D" id="2.60.40.150">
    <property type="entry name" value="C2 domain"/>
    <property type="match status" value="1"/>
</dbReference>
<dbReference type="PROSITE" id="PS51194">
    <property type="entry name" value="HELICASE_CTER"/>
    <property type="match status" value="2"/>
</dbReference>
<dbReference type="InterPro" id="IPR050474">
    <property type="entry name" value="Hel308_SKI2-like"/>
</dbReference>
<organism evidence="8 9">
    <name type="scientific">Plasmodium ovale curtisi</name>
    <dbReference type="NCBI Taxonomy" id="864141"/>
    <lineage>
        <taxon>Eukaryota</taxon>
        <taxon>Sar</taxon>
        <taxon>Alveolata</taxon>
        <taxon>Apicomplexa</taxon>
        <taxon>Aconoidasida</taxon>
        <taxon>Haemosporida</taxon>
        <taxon>Plasmodiidae</taxon>
        <taxon>Plasmodium</taxon>
        <taxon>Plasmodium (Plasmodium)</taxon>
    </lineage>
</organism>
<dbReference type="SUPFAM" id="SSF158702">
    <property type="entry name" value="Sec63 N-terminal domain-like"/>
    <property type="match status" value="2"/>
</dbReference>
<dbReference type="Gene3D" id="1.10.3380.10">
    <property type="entry name" value="Sec63 N-terminal domain-like domain"/>
    <property type="match status" value="2"/>
</dbReference>
<dbReference type="InterPro" id="IPR027417">
    <property type="entry name" value="P-loop_NTPase"/>
</dbReference>
<dbReference type="PANTHER" id="PTHR47961">
    <property type="entry name" value="DNA POLYMERASE THETA, PUTATIVE (AFU_ORTHOLOGUE AFUA_1G05260)-RELATED"/>
    <property type="match status" value="1"/>
</dbReference>
<dbReference type="Pfam" id="PF00270">
    <property type="entry name" value="DEAD"/>
    <property type="match status" value="2"/>
</dbReference>
<keyword evidence="4" id="KW-0067">ATP-binding</keyword>
<keyword evidence="3 8" id="KW-0347">Helicase</keyword>
<feature type="domain" description="Helicase ATP-binding" evidence="6">
    <location>
        <begin position="413"/>
        <end position="709"/>
    </location>
</feature>
<dbReference type="InterPro" id="IPR004179">
    <property type="entry name" value="Sec63-dom"/>
</dbReference>
<dbReference type="Gene3D" id="3.40.50.300">
    <property type="entry name" value="P-loop containing nucleotide triphosphate hydrolases"/>
    <property type="match status" value="5"/>
</dbReference>
<name>A0A1A8X0P1_PLAOA</name>
<dbReference type="Pfam" id="PF00271">
    <property type="entry name" value="Helicase_C"/>
    <property type="match status" value="2"/>
</dbReference>
<dbReference type="InterPro" id="IPR011545">
    <property type="entry name" value="DEAD/DEAH_box_helicase_dom"/>
</dbReference>
<dbReference type="Pfam" id="PF02889">
    <property type="entry name" value="Sec63"/>
    <property type="match status" value="2"/>
</dbReference>